<dbReference type="Pfam" id="PF11528">
    <property type="entry name" value="DUF3224"/>
    <property type="match status" value="1"/>
</dbReference>
<organism evidence="2 3">
    <name type="scientific">Pseudoduganella rivuli</name>
    <dbReference type="NCBI Taxonomy" id="2666085"/>
    <lineage>
        <taxon>Bacteria</taxon>
        <taxon>Pseudomonadati</taxon>
        <taxon>Pseudomonadota</taxon>
        <taxon>Betaproteobacteria</taxon>
        <taxon>Burkholderiales</taxon>
        <taxon>Oxalobacteraceae</taxon>
        <taxon>Telluria group</taxon>
        <taxon>Pseudoduganella</taxon>
    </lineage>
</organism>
<dbReference type="SUPFAM" id="SSF159238">
    <property type="entry name" value="SO1590-like"/>
    <property type="match status" value="1"/>
</dbReference>
<feature type="compositionally biased region" description="Polar residues" evidence="1">
    <location>
        <begin position="7"/>
        <end position="17"/>
    </location>
</feature>
<name>A0A7X2LSK1_9BURK</name>
<dbReference type="AlphaFoldDB" id="A0A7X2LSK1"/>
<evidence type="ECO:0000313" key="3">
    <source>
        <dbReference type="Proteomes" id="UP000446768"/>
    </source>
</evidence>
<dbReference type="Gene3D" id="2.40.350.10">
    <property type="entry name" value="SO1590-like"/>
    <property type="match status" value="1"/>
</dbReference>
<feature type="region of interest" description="Disordered" evidence="1">
    <location>
        <begin position="1"/>
        <end position="20"/>
    </location>
</feature>
<dbReference type="InterPro" id="IPR021607">
    <property type="entry name" value="DUF3224"/>
</dbReference>
<keyword evidence="3" id="KW-1185">Reference proteome</keyword>
<gene>
    <name evidence="2" type="ORF">GJ700_03960</name>
</gene>
<proteinExistence type="predicted"/>
<dbReference type="EMBL" id="WKJJ01000002">
    <property type="protein sequence ID" value="MRV70874.1"/>
    <property type="molecule type" value="Genomic_DNA"/>
</dbReference>
<evidence type="ECO:0000256" key="1">
    <source>
        <dbReference type="SAM" id="MobiDB-lite"/>
    </source>
</evidence>
<dbReference type="InterPro" id="IPR023159">
    <property type="entry name" value="SO1590-like_sf"/>
</dbReference>
<comment type="caution">
    <text evidence="2">The sequence shown here is derived from an EMBL/GenBank/DDBJ whole genome shotgun (WGS) entry which is preliminary data.</text>
</comment>
<evidence type="ECO:0000313" key="2">
    <source>
        <dbReference type="EMBL" id="MRV70874.1"/>
    </source>
</evidence>
<protein>
    <submittedName>
        <fullName evidence="2">DUF3224 family protein</fullName>
    </submittedName>
</protein>
<reference evidence="2 3" key="1">
    <citation type="submission" date="2019-11" db="EMBL/GenBank/DDBJ databases">
        <title>Novel species isolated from a subtropical stream in China.</title>
        <authorList>
            <person name="Lu H."/>
        </authorList>
    </citation>
    <scope>NUCLEOTIDE SEQUENCE [LARGE SCALE GENOMIC DNA]</scope>
    <source>
        <strain evidence="2 3">FT92W</strain>
    </source>
</reference>
<accession>A0A7X2LSK1</accession>
<dbReference type="Proteomes" id="UP000446768">
    <property type="component" value="Unassembled WGS sequence"/>
</dbReference>
<sequence length="124" mass="13283">MEVSGTFDINMTPQPDSQPWGRQRLEKVFHGPLEGASIGEMLAVRTAVKGSAGYVALEQVTATLEGRKGTFFLQHSGLMEKGTPALTVNVVPDSGTGELQGLKGTMTIRVEGGKHYYGLTYSLP</sequence>